<dbReference type="Proteomes" id="UP000439903">
    <property type="component" value="Unassembled WGS sequence"/>
</dbReference>
<gene>
    <name evidence="1" type="ORF">F8M41_013456</name>
</gene>
<dbReference type="AlphaFoldDB" id="A0A8H4AS85"/>
<proteinExistence type="predicted"/>
<keyword evidence="2" id="KW-1185">Reference proteome</keyword>
<name>A0A8H4AS85_GIGMA</name>
<sequence length="103" mass="11630">MNFNACDDDSETRMLAYGREARHSFDIHNEKPGFSKDTVILPKSVGATELGLEDMRALSEAPYKTSALQAHYSINVNRLATSSNDYLYESRKANDLVQSKKKR</sequence>
<organism evidence="1 2">
    <name type="scientific">Gigaspora margarita</name>
    <dbReference type="NCBI Taxonomy" id="4874"/>
    <lineage>
        <taxon>Eukaryota</taxon>
        <taxon>Fungi</taxon>
        <taxon>Fungi incertae sedis</taxon>
        <taxon>Mucoromycota</taxon>
        <taxon>Glomeromycotina</taxon>
        <taxon>Glomeromycetes</taxon>
        <taxon>Diversisporales</taxon>
        <taxon>Gigasporaceae</taxon>
        <taxon>Gigaspora</taxon>
    </lineage>
</organism>
<accession>A0A8H4AS85</accession>
<evidence type="ECO:0000313" key="1">
    <source>
        <dbReference type="EMBL" id="KAF0527762.1"/>
    </source>
</evidence>
<dbReference type="OrthoDB" id="10457179at2759"/>
<dbReference type="EMBL" id="WTPW01000274">
    <property type="protein sequence ID" value="KAF0527762.1"/>
    <property type="molecule type" value="Genomic_DNA"/>
</dbReference>
<reference evidence="1 2" key="1">
    <citation type="journal article" date="2019" name="Environ. Microbiol.">
        <title>At the nexus of three kingdoms: the genome of the mycorrhizal fungus Gigaspora margarita provides insights into plant, endobacterial and fungal interactions.</title>
        <authorList>
            <person name="Venice F."/>
            <person name="Ghignone S."/>
            <person name="Salvioli di Fossalunga A."/>
            <person name="Amselem J."/>
            <person name="Novero M."/>
            <person name="Xianan X."/>
            <person name="Sedzielewska Toro K."/>
            <person name="Morin E."/>
            <person name="Lipzen A."/>
            <person name="Grigoriev I.V."/>
            <person name="Henrissat B."/>
            <person name="Martin F.M."/>
            <person name="Bonfante P."/>
        </authorList>
    </citation>
    <scope>NUCLEOTIDE SEQUENCE [LARGE SCALE GENOMIC DNA]</scope>
    <source>
        <strain evidence="1 2">BEG34</strain>
    </source>
</reference>
<protein>
    <submittedName>
        <fullName evidence="1">Uncharacterized protein</fullName>
    </submittedName>
</protein>
<evidence type="ECO:0000313" key="2">
    <source>
        <dbReference type="Proteomes" id="UP000439903"/>
    </source>
</evidence>
<comment type="caution">
    <text evidence="1">The sequence shown here is derived from an EMBL/GenBank/DDBJ whole genome shotgun (WGS) entry which is preliminary data.</text>
</comment>